<dbReference type="SUPFAM" id="SSF51735">
    <property type="entry name" value="NAD(P)-binding Rossmann-fold domains"/>
    <property type="match status" value="1"/>
</dbReference>
<dbReference type="eggNOG" id="COG0451">
    <property type="taxonomic scope" value="Bacteria"/>
</dbReference>
<dbReference type="Pfam" id="PF01370">
    <property type="entry name" value="Epimerase"/>
    <property type="match status" value="1"/>
</dbReference>
<dbReference type="RefSeq" id="WP_007085563.1">
    <property type="nucleotide sequence ID" value="NZ_AJLS01000074.1"/>
</dbReference>
<dbReference type="InterPro" id="IPR001509">
    <property type="entry name" value="Epimerase_deHydtase"/>
</dbReference>
<dbReference type="Proteomes" id="UP000006316">
    <property type="component" value="Unassembled WGS sequence"/>
</dbReference>
<dbReference type="AlphaFoldDB" id="K6DHN0"/>
<feature type="domain" description="NAD-dependent epimerase/dehydratase" evidence="2">
    <location>
        <begin position="13"/>
        <end position="249"/>
    </location>
</feature>
<evidence type="ECO:0000256" key="1">
    <source>
        <dbReference type="ARBA" id="ARBA00007637"/>
    </source>
</evidence>
<protein>
    <submittedName>
        <fullName evidence="3">Sporulation NAD-dependent epimerase/dehydratase YfnG</fullName>
    </submittedName>
</protein>
<dbReference type="PANTHER" id="PTHR43000">
    <property type="entry name" value="DTDP-D-GLUCOSE 4,6-DEHYDRATASE-RELATED"/>
    <property type="match status" value="1"/>
</dbReference>
<dbReference type="PATRIC" id="fig|1117379.3.peg.2654"/>
<organism evidence="3 4">
    <name type="scientific">Neobacillus bataviensis LMG 21833</name>
    <dbReference type="NCBI Taxonomy" id="1117379"/>
    <lineage>
        <taxon>Bacteria</taxon>
        <taxon>Bacillati</taxon>
        <taxon>Bacillota</taxon>
        <taxon>Bacilli</taxon>
        <taxon>Bacillales</taxon>
        <taxon>Bacillaceae</taxon>
        <taxon>Neobacillus</taxon>
    </lineage>
</organism>
<dbReference type="STRING" id="1117379.BABA_12775"/>
<sequence>MVGLNTFWEHRNVFVTGCTGFVGRHLVQELLQKGAKVTGLVRNIHFSILQEESFKRMNLVNGSVEDLQVIKQSIEDFEIDTVFHVAAQADVGFATQNPVATFETNIRGTWNVLEACRQTSVKRVIVTSSEKAYGDQSPTPYIETLPLQGRYPFDVSKSCADLLTNTYFQTYQLPACIIRCGNLFGEGDLNFNRIIPYTIQSVLQNKVPEIRNDGTIVRDFFYIRDAVEAHLLAAEKLESRKLAGEAFNFGYENPQTILAVVERIINMLKSDLRPFIQHQVSHESKHPYLSAKKAKELLDWHPAFDLDTGLESTIAWYQKYFGIH</sequence>
<comment type="caution">
    <text evidence="3">The sequence shown here is derived from an EMBL/GenBank/DDBJ whole genome shotgun (WGS) entry which is preliminary data.</text>
</comment>
<comment type="similarity">
    <text evidence="1">Belongs to the NAD(P)-dependent epimerase/dehydratase family.</text>
</comment>
<dbReference type="OrthoDB" id="9779041at2"/>
<dbReference type="InterPro" id="IPR036291">
    <property type="entry name" value="NAD(P)-bd_dom_sf"/>
</dbReference>
<evidence type="ECO:0000259" key="2">
    <source>
        <dbReference type="Pfam" id="PF01370"/>
    </source>
</evidence>
<evidence type="ECO:0000313" key="4">
    <source>
        <dbReference type="Proteomes" id="UP000006316"/>
    </source>
</evidence>
<reference evidence="3 4" key="1">
    <citation type="journal article" date="2012" name="Front. Microbiol.">
        <title>Redundancy and modularity in membrane-associated dissimilatory nitrate reduction in Bacillus.</title>
        <authorList>
            <person name="Heylen K."/>
            <person name="Keltjens J."/>
        </authorList>
    </citation>
    <scope>NUCLEOTIDE SEQUENCE [LARGE SCALE GENOMIC DNA]</scope>
    <source>
        <strain evidence="4">LMG 21833T</strain>
    </source>
</reference>
<evidence type="ECO:0000313" key="3">
    <source>
        <dbReference type="EMBL" id="EKN67603.1"/>
    </source>
</evidence>
<keyword evidence="4" id="KW-1185">Reference proteome</keyword>
<gene>
    <name evidence="3" type="ORF">BABA_12775</name>
</gene>
<proteinExistence type="inferred from homology"/>
<dbReference type="EMBL" id="AJLS01000074">
    <property type="protein sequence ID" value="EKN67603.1"/>
    <property type="molecule type" value="Genomic_DNA"/>
</dbReference>
<name>K6DHN0_9BACI</name>
<accession>K6DHN0</accession>
<dbReference type="Gene3D" id="3.40.50.720">
    <property type="entry name" value="NAD(P)-binding Rossmann-like Domain"/>
    <property type="match status" value="1"/>
</dbReference>